<accession>A0ABU7JWV8</accession>
<protein>
    <submittedName>
        <fullName evidence="1">Uncharacterized protein</fullName>
    </submittedName>
</protein>
<evidence type="ECO:0000313" key="2">
    <source>
        <dbReference type="Proteomes" id="UP001331936"/>
    </source>
</evidence>
<proteinExistence type="predicted"/>
<reference evidence="1 2" key="1">
    <citation type="submission" date="2023-08" db="EMBL/GenBank/DDBJ databases">
        <authorList>
            <person name="Girao M."/>
            <person name="Carvalho M.F."/>
        </authorList>
    </citation>
    <scope>NUCLEOTIDE SEQUENCE [LARGE SCALE GENOMIC DNA]</scope>
    <source>
        <strain evidence="1 2">CC-R104</strain>
    </source>
</reference>
<sequence length="146" mass="15142">MVAALGDALLGADKFPAVKADVEALIDAEVSDKKGASGLALKGGYAAVKKIGPSIVPSAVEGLLPEFVEKLQPFWLDFAGNGSFGDYLVARGDQVADAMLGVTDDKIAASSRAAIKRVYESLRPSAKKHVVEALPRVGALIQKHAG</sequence>
<dbReference type="InterPro" id="IPR054211">
    <property type="entry name" value="DUF6918"/>
</dbReference>
<dbReference type="EMBL" id="JAUZMZ010000152">
    <property type="protein sequence ID" value="MEE2034500.1"/>
    <property type="molecule type" value="Genomic_DNA"/>
</dbReference>
<keyword evidence="2" id="KW-1185">Reference proteome</keyword>
<name>A0ABU7JWV8_9NOCA</name>
<dbReference type="Pfam" id="PF21893">
    <property type="entry name" value="DUF6918"/>
    <property type="match status" value="1"/>
</dbReference>
<organism evidence="1 2">
    <name type="scientific">Rhodococcus chondri</name>
    <dbReference type="NCBI Taxonomy" id="3065941"/>
    <lineage>
        <taxon>Bacteria</taxon>
        <taxon>Bacillati</taxon>
        <taxon>Actinomycetota</taxon>
        <taxon>Actinomycetes</taxon>
        <taxon>Mycobacteriales</taxon>
        <taxon>Nocardiaceae</taxon>
        <taxon>Rhodococcus</taxon>
    </lineage>
</organism>
<comment type="caution">
    <text evidence="1">The sequence shown here is derived from an EMBL/GenBank/DDBJ whole genome shotgun (WGS) entry which is preliminary data.</text>
</comment>
<gene>
    <name evidence="1" type="ORF">Q8814_20665</name>
</gene>
<dbReference type="Proteomes" id="UP001331936">
    <property type="component" value="Unassembled WGS sequence"/>
</dbReference>
<dbReference type="RefSeq" id="WP_330153876.1">
    <property type="nucleotide sequence ID" value="NZ_JAUZMZ010000152.1"/>
</dbReference>
<evidence type="ECO:0000313" key="1">
    <source>
        <dbReference type="EMBL" id="MEE2034500.1"/>
    </source>
</evidence>